<dbReference type="Proteomes" id="UP000299102">
    <property type="component" value="Unassembled WGS sequence"/>
</dbReference>
<proteinExistence type="predicted"/>
<name>A0A4C1WNL8_EUMVA</name>
<evidence type="ECO:0000313" key="1">
    <source>
        <dbReference type="EMBL" id="GBP52968.1"/>
    </source>
</evidence>
<gene>
    <name evidence="1" type="ORF">EVAR_97561_1</name>
</gene>
<reference evidence="1 2" key="1">
    <citation type="journal article" date="2019" name="Commun. Biol.">
        <title>The bagworm genome reveals a unique fibroin gene that provides high tensile strength.</title>
        <authorList>
            <person name="Kono N."/>
            <person name="Nakamura H."/>
            <person name="Ohtoshi R."/>
            <person name="Tomita M."/>
            <person name="Numata K."/>
            <person name="Arakawa K."/>
        </authorList>
    </citation>
    <scope>NUCLEOTIDE SEQUENCE [LARGE SCALE GENOMIC DNA]</scope>
</reference>
<dbReference type="EMBL" id="BGZK01000613">
    <property type="protein sequence ID" value="GBP52968.1"/>
    <property type="molecule type" value="Genomic_DNA"/>
</dbReference>
<accession>A0A4C1WNL8</accession>
<organism evidence="1 2">
    <name type="scientific">Eumeta variegata</name>
    <name type="common">Bagworm moth</name>
    <name type="synonym">Eumeta japonica</name>
    <dbReference type="NCBI Taxonomy" id="151549"/>
    <lineage>
        <taxon>Eukaryota</taxon>
        <taxon>Metazoa</taxon>
        <taxon>Ecdysozoa</taxon>
        <taxon>Arthropoda</taxon>
        <taxon>Hexapoda</taxon>
        <taxon>Insecta</taxon>
        <taxon>Pterygota</taxon>
        <taxon>Neoptera</taxon>
        <taxon>Endopterygota</taxon>
        <taxon>Lepidoptera</taxon>
        <taxon>Glossata</taxon>
        <taxon>Ditrysia</taxon>
        <taxon>Tineoidea</taxon>
        <taxon>Psychidae</taxon>
        <taxon>Oiketicinae</taxon>
        <taxon>Eumeta</taxon>
    </lineage>
</organism>
<keyword evidence="2" id="KW-1185">Reference proteome</keyword>
<comment type="caution">
    <text evidence="1">The sequence shown here is derived from an EMBL/GenBank/DDBJ whole genome shotgun (WGS) entry which is preliminary data.</text>
</comment>
<dbReference type="AlphaFoldDB" id="A0A4C1WNL8"/>
<protein>
    <submittedName>
        <fullName evidence="1">Uncharacterized protein</fullName>
    </submittedName>
</protein>
<evidence type="ECO:0000313" key="2">
    <source>
        <dbReference type="Proteomes" id="UP000299102"/>
    </source>
</evidence>
<sequence length="375" mass="42102">MACFPDILFPSSDILFLSKRSPTLYRLFLGFKFAWAPVSIYFPMVTNDIKRTKPQLLHLRLIVVIAVHLQSQRSYQCVAAITATQERASKISDGRESRIMEGQPPKLSFTGRNVTAKTVTSRLYPREVVDEWLRALPWKQKCFSLEEKKEEGTPAVERDQVAPPVVSFLLSCSVSAILLVNWTEGDQSRRWNNQNSLKRPRLWVSRCACQPSSVYLVLCTYAVAACQADARISARLCDDCCGRAHIADVRYNGFAVVEKGATPSVGAHIELANPPGISSGGWVLVGTPPFLLPLPLATSSLFQSISRLLLDRFTGVHGQYERCSVVDITCVHRAQRARFDCQFSQRMRSSRGFRERGHDASAEDLLWLPAYLTKF</sequence>